<dbReference type="Gene3D" id="3.90.550.10">
    <property type="entry name" value="Spore Coat Polysaccharide Biosynthesis Protein SpsA, Chain A"/>
    <property type="match status" value="1"/>
</dbReference>
<feature type="transmembrane region" description="Helical" evidence="1">
    <location>
        <begin position="165"/>
        <end position="183"/>
    </location>
</feature>
<evidence type="ECO:0000313" key="3">
    <source>
        <dbReference type="EMBL" id="PIZ44203.1"/>
    </source>
</evidence>
<organism evidence="3 4">
    <name type="scientific">candidate division WWE3 bacterium CG_4_10_14_0_2_um_filter_41_14</name>
    <dbReference type="NCBI Taxonomy" id="1975072"/>
    <lineage>
        <taxon>Bacteria</taxon>
        <taxon>Katanobacteria</taxon>
    </lineage>
</organism>
<sequence length="192" mass="21876">MSAFTKENIAGVGGLMKGIGTDLLSDYIDTAKILHPKIVNGEVLQIVTGNACFRREVLVHVGLFDEQFKLPGGEDTELSIRTINSGYKLAYNVEAVILHNHKDTLRSLLKTMRNYGRGRYLIGTKWPKNRIKYPYLAIVRSIIKTRRAPYSAWKFRKKGGFKRSCLFEAWSLLTTLTFLFGYINGKRYYANS</sequence>
<dbReference type="PANTHER" id="PTHR43685:SF3">
    <property type="entry name" value="SLR2126 PROTEIN"/>
    <property type="match status" value="1"/>
</dbReference>
<evidence type="ECO:0000313" key="4">
    <source>
        <dbReference type="Proteomes" id="UP000228920"/>
    </source>
</evidence>
<dbReference type="Pfam" id="PF13632">
    <property type="entry name" value="Glyco_trans_2_3"/>
    <property type="match status" value="1"/>
</dbReference>
<dbReference type="PANTHER" id="PTHR43685">
    <property type="entry name" value="GLYCOSYLTRANSFERASE"/>
    <property type="match status" value="1"/>
</dbReference>
<proteinExistence type="predicted"/>
<gene>
    <name evidence="3" type="ORF">COY32_06900</name>
</gene>
<dbReference type="InterPro" id="IPR050834">
    <property type="entry name" value="Glycosyltransf_2"/>
</dbReference>
<evidence type="ECO:0000256" key="1">
    <source>
        <dbReference type="SAM" id="Phobius"/>
    </source>
</evidence>
<comment type="caution">
    <text evidence="3">The sequence shown here is derived from an EMBL/GenBank/DDBJ whole genome shotgun (WGS) entry which is preliminary data.</text>
</comment>
<dbReference type="InterPro" id="IPR029044">
    <property type="entry name" value="Nucleotide-diphossugar_trans"/>
</dbReference>
<name>A0A2M7TFK0_UNCKA</name>
<dbReference type="InterPro" id="IPR001173">
    <property type="entry name" value="Glyco_trans_2-like"/>
</dbReference>
<dbReference type="SUPFAM" id="SSF53448">
    <property type="entry name" value="Nucleotide-diphospho-sugar transferases"/>
    <property type="match status" value="1"/>
</dbReference>
<protein>
    <recommendedName>
        <fullName evidence="2">Glycosyltransferase 2-like domain-containing protein</fullName>
    </recommendedName>
</protein>
<dbReference type="AlphaFoldDB" id="A0A2M7TFK0"/>
<keyword evidence="1" id="KW-0472">Membrane</keyword>
<feature type="domain" description="Glycosyltransferase 2-like" evidence="2">
    <location>
        <begin position="30"/>
        <end position="144"/>
    </location>
</feature>
<keyword evidence="1" id="KW-1133">Transmembrane helix</keyword>
<keyword evidence="1" id="KW-0812">Transmembrane</keyword>
<evidence type="ECO:0000259" key="2">
    <source>
        <dbReference type="Pfam" id="PF13632"/>
    </source>
</evidence>
<reference evidence="4" key="1">
    <citation type="submission" date="2017-09" db="EMBL/GenBank/DDBJ databases">
        <title>Depth-based differentiation of microbial function through sediment-hosted aquifers and enrichment of novel symbionts in the deep terrestrial subsurface.</title>
        <authorList>
            <person name="Probst A.J."/>
            <person name="Ladd B."/>
            <person name="Jarett J.K."/>
            <person name="Geller-Mcgrath D.E."/>
            <person name="Sieber C.M.K."/>
            <person name="Emerson J.B."/>
            <person name="Anantharaman K."/>
            <person name="Thomas B.C."/>
            <person name="Malmstrom R."/>
            <person name="Stieglmeier M."/>
            <person name="Klingl A."/>
            <person name="Woyke T."/>
            <person name="Ryan C.M."/>
            <person name="Banfield J.F."/>
        </authorList>
    </citation>
    <scope>NUCLEOTIDE SEQUENCE [LARGE SCALE GENOMIC DNA]</scope>
</reference>
<accession>A0A2M7TFK0</accession>
<dbReference type="EMBL" id="PFNL01000191">
    <property type="protein sequence ID" value="PIZ44203.1"/>
    <property type="molecule type" value="Genomic_DNA"/>
</dbReference>
<dbReference type="Proteomes" id="UP000228920">
    <property type="component" value="Unassembled WGS sequence"/>
</dbReference>